<comment type="caution">
    <text evidence="6">The sequence shown here is derived from an EMBL/GenBank/DDBJ whole genome shotgun (WGS) entry which is preliminary data.</text>
</comment>
<proteinExistence type="predicted"/>
<feature type="transmembrane region" description="Helical" evidence="5">
    <location>
        <begin position="6"/>
        <end position="29"/>
    </location>
</feature>
<organism evidence="6 7">
    <name type="scientific">Longibacter salinarum</name>
    <dbReference type="NCBI Taxonomy" id="1850348"/>
    <lineage>
        <taxon>Bacteria</taxon>
        <taxon>Pseudomonadati</taxon>
        <taxon>Rhodothermota</taxon>
        <taxon>Rhodothermia</taxon>
        <taxon>Rhodothermales</taxon>
        <taxon>Salisaetaceae</taxon>
        <taxon>Longibacter</taxon>
    </lineage>
</organism>
<dbReference type="GO" id="GO:0016020">
    <property type="term" value="C:membrane"/>
    <property type="evidence" value="ECO:0007669"/>
    <property type="project" value="UniProtKB-SubCell"/>
</dbReference>
<sequence length="245" mass="25753">MDATVWTVLLYASITAVATGLGALPLYFLRDVPTRWVGLGNAAAAGLMLAASFNLIFEGVSYGMPRTMLGVVTGLIGIVVSRRFFPEKETSHVGELAGAGALKAILIVGIMTVHSFAEGIGVGVSFGQTSEFGAFISLAIAVHNIPEGVAISLVLVPRGEPIWRAGLWSIFSSLPQPLMAVPAFLFVAWFRPVLPVGLGIAAGAMIWMVFSELVPEALEEASPNYIAVTVTLAIAAMMAFQVFIG</sequence>
<feature type="transmembrane region" description="Helical" evidence="5">
    <location>
        <begin position="134"/>
        <end position="156"/>
    </location>
</feature>
<evidence type="ECO:0000313" key="7">
    <source>
        <dbReference type="Proteomes" id="UP000220102"/>
    </source>
</evidence>
<dbReference type="GO" id="GO:0005385">
    <property type="term" value="F:zinc ion transmembrane transporter activity"/>
    <property type="evidence" value="ECO:0007669"/>
    <property type="project" value="TreeGrafter"/>
</dbReference>
<evidence type="ECO:0000256" key="1">
    <source>
        <dbReference type="ARBA" id="ARBA00004141"/>
    </source>
</evidence>
<name>A0A2A8D3A9_9BACT</name>
<dbReference type="InterPro" id="IPR003689">
    <property type="entry name" value="ZIP"/>
</dbReference>
<evidence type="ECO:0000256" key="3">
    <source>
        <dbReference type="ARBA" id="ARBA00022989"/>
    </source>
</evidence>
<dbReference type="PANTHER" id="PTHR11040:SF70">
    <property type="entry name" value="OS05G0316100 PROTEIN"/>
    <property type="match status" value="1"/>
</dbReference>
<evidence type="ECO:0000256" key="2">
    <source>
        <dbReference type="ARBA" id="ARBA00022692"/>
    </source>
</evidence>
<dbReference type="OrthoDB" id="9787346at2"/>
<keyword evidence="3 5" id="KW-1133">Transmembrane helix</keyword>
<feature type="transmembrane region" description="Helical" evidence="5">
    <location>
        <begin position="196"/>
        <end position="213"/>
    </location>
</feature>
<feature type="transmembrane region" description="Helical" evidence="5">
    <location>
        <begin position="63"/>
        <end position="81"/>
    </location>
</feature>
<keyword evidence="2 5" id="KW-0812">Transmembrane</keyword>
<feature type="transmembrane region" description="Helical" evidence="5">
    <location>
        <begin position="225"/>
        <end position="244"/>
    </location>
</feature>
<reference evidence="6 7" key="1">
    <citation type="submission" date="2017-10" db="EMBL/GenBank/DDBJ databases">
        <title>Draft genome of Longibacter Salinarum.</title>
        <authorList>
            <person name="Goh K.M."/>
            <person name="Shamsir M.S."/>
            <person name="Lim S.W."/>
        </authorList>
    </citation>
    <scope>NUCLEOTIDE SEQUENCE [LARGE SCALE GENOMIC DNA]</scope>
    <source>
        <strain evidence="6 7">KCTC 52045</strain>
    </source>
</reference>
<dbReference type="Pfam" id="PF02535">
    <property type="entry name" value="Zip"/>
    <property type="match status" value="1"/>
</dbReference>
<feature type="transmembrane region" description="Helical" evidence="5">
    <location>
        <begin position="168"/>
        <end position="190"/>
    </location>
</feature>
<keyword evidence="4 5" id="KW-0472">Membrane</keyword>
<accession>A0A2A8D3A9</accession>
<dbReference type="EMBL" id="PDEQ01000001">
    <property type="protein sequence ID" value="PEN15283.1"/>
    <property type="molecule type" value="Genomic_DNA"/>
</dbReference>
<comment type="subcellular location">
    <subcellularLocation>
        <location evidence="1">Membrane</location>
        <topology evidence="1">Multi-pass membrane protein</topology>
    </subcellularLocation>
</comment>
<gene>
    <name evidence="6" type="ORF">CRI94_03110</name>
</gene>
<dbReference type="AlphaFoldDB" id="A0A2A8D3A9"/>
<feature type="transmembrane region" description="Helical" evidence="5">
    <location>
        <begin position="36"/>
        <end position="57"/>
    </location>
</feature>
<dbReference type="RefSeq" id="WP_098074182.1">
    <property type="nucleotide sequence ID" value="NZ_PDEQ01000001.1"/>
</dbReference>
<evidence type="ECO:0000256" key="5">
    <source>
        <dbReference type="SAM" id="Phobius"/>
    </source>
</evidence>
<dbReference type="PANTHER" id="PTHR11040">
    <property type="entry name" value="ZINC/IRON TRANSPORTER"/>
    <property type="match status" value="1"/>
</dbReference>
<evidence type="ECO:0000313" key="6">
    <source>
        <dbReference type="EMBL" id="PEN15283.1"/>
    </source>
</evidence>
<protein>
    <submittedName>
        <fullName evidence="6">ZIP family metal transporter</fullName>
    </submittedName>
</protein>
<keyword evidence="7" id="KW-1185">Reference proteome</keyword>
<evidence type="ECO:0000256" key="4">
    <source>
        <dbReference type="ARBA" id="ARBA00023136"/>
    </source>
</evidence>
<dbReference type="Proteomes" id="UP000220102">
    <property type="component" value="Unassembled WGS sequence"/>
</dbReference>